<dbReference type="InterPro" id="IPR036390">
    <property type="entry name" value="WH_DNA-bd_sf"/>
</dbReference>
<gene>
    <name evidence="1" type="ORF">D1010_17335</name>
</gene>
<dbReference type="Pfam" id="PF03551">
    <property type="entry name" value="PadR"/>
    <property type="match status" value="1"/>
</dbReference>
<reference evidence="1 2" key="1">
    <citation type="submission" date="2019-10" db="EMBL/GenBank/DDBJ databases">
        <title>The completed genome of Lactobacillus harbinensis M1.</title>
        <authorList>
            <person name="Zheng Y."/>
        </authorList>
    </citation>
    <scope>NUCLEOTIDE SEQUENCE [LARGE SCALE GENOMIC DNA]</scope>
    <source>
        <strain evidence="1 2">M1</strain>
    </source>
</reference>
<dbReference type="EMBL" id="CP045143">
    <property type="protein sequence ID" value="QFR25318.1"/>
    <property type="molecule type" value="Genomic_DNA"/>
</dbReference>
<dbReference type="InterPro" id="IPR005149">
    <property type="entry name" value="Tscrpt_reg_PadR_N"/>
</dbReference>
<accession>A0A5P8M9X1</accession>
<dbReference type="Proteomes" id="UP000326779">
    <property type="component" value="Chromosome"/>
</dbReference>
<proteinExistence type="predicted"/>
<dbReference type="PANTHER" id="PTHR43252">
    <property type="entry name" value="TRANSCRIPTIONAL REGULATOR YQJI"/>
    <property type="match status" value="1"/>
</dbReference>
<organism evidence="1 2">
    <name type="scientific">Schleiferilactobacillus harbinensis</name>
    <dbReference type="NCBI Taxonomy" id="304207"/>
    <lineage>
        <taxon>Bacteria</taxon>
        <taxon>Bacillati</taxon>
        <taxon>Bacillota</taxon>
        <taxon>Bacilli</taxon>
        <taxon>Lactobacillales</taxon>
        <taxon>Lactobacillaceae</taxon>
        <taxon>Schleiferilactobacillus</taxon>
    </lineage>
</organism>
<dbReference type="Gene3D" id="1.10.10.10">
    <property type="entry name" value="Winged helix-like DNA-binding domain superfamily/Winged helix DNA-binding domain"/>
    <property type="match status" value="1"/>
</dbReference>
<dbReference type="PANTHER" id="PTHR43252:SF2">
    <property type="entry name" value="TRANSCRIPTION REGULATOR, PADR-LIKE FAMILY"/>
    <property type="match status" value="1"/>
</dbReference>
<dbReference type="SUPFAM" id="SSF46785">
    <property type="entry name" value="Winged helix' DNA-binding domain"/>
    <property type="match status" value="1"/>
</dbReference>
<dbReference type="InterPro" id="IPR036388">
    <property type="entry name" value="WH-like_DNA-bd_sf"/>
</dbReference>
<dbReference type="AlphaFoldDB" id="A0A5P8M9X1"/>
<evidence type="ECO:0000313" key="1">
    <source>
        <dbReference type="EMBL" id="QFR25318.1"/>
    </source>
</evidence>
<dbReference type="KEGG" id="lhb:D1010_17335"/>
<protein>
    <submittedName>
        <fullName evidence="1">PadR family transcriptional regulator</fullName>
    </submittedName>
</protein>
<sequence>MSSRPMINQSLRPMEVCMYDLLILGTLMSRNMCGYKLRQVVESSLIPRREISNGVMYPLLAKLEDHGYIEFHTDEQDPRHTKVAQITAAGRARFLALMAAPIAPDAKRESMFRFKFRGMPAVDKAHQEAILDDYEAQIKADLATYEGVRTHLQEVLQAPDTNKPYVDWTIRNLDLSIALCHTKLTWITDSRQAVNQKAEAQSNG</sequence>
<name>A0A5P8M9X1_9LACO</name>
<evidence type="ECO:0000313" key="2">
    <source>
        <dbReference type="Proteomes" id="UP000326779"/>
    </source>
</evidence>